<reference evidence="1 2" key="1">
    <citation type="submission" date="2019-07" db="EMBL/GenBank/DDBJ databases">
        <title>R&amp;d 2014.</title>
        <authorList>
            <person name="Klenk H.-P."/>
        </authorList>
    </citation>
    <scope>NUCLEOTIDE SEQUENCE [LARGE SCALE GENOMIC DNA]</scope>
    <source>
        <strain evidence="1 2">DSM 43194</strain>
    </source>
</reference>
<dbReference type="EMBL" id="VLJV01000001">
    <property type="protein sequence ID" value="TWH19448.1"/>
    <property type="molecule type" value="Genomic_DNA"/>
</dbReference>
<proteinExistence type="predicted"/>
<evidence type="ECO:0000313" key="1">
    <source>
        <dbReference type="EMBL" id="TWH19448.1"/>
    </source>
</evidence>
<dbReference type="InterPro" id="IPR029069">
    <property type="entry name" value="HotDog_dom_sf"/>
</dbReference>
<dbReference type="InterPro" id="IPR052342">
    <property type="entry name" value="MCH/BMMD"/>
</dbReference>
<keyword evidence="2" id="KW-1185">Reference proteome</keyword>
<dbReference type="SUPFAM" id="SSF54637">
    <property type="entry name" value="Thioesterase/thiol ester dehydrase-isomerase"/>
    <property type="match status" value="1"/>
</dbReference>
<sequence length="298" mass="31500">MDEGAHAGHAVAGESPYFEDFVVGRTFTGPPRTFSAEVVAAFAELSGDRAALHTEPGHTADGRPLVHGPLGLAAFFGWHHDRGLSGHVEAAFDTRWDFVAPIHVGDSVTYEMTVTRARRASSLRNGVIGRHVAVRNHDGALVQEGTTSALVTARHAVDDAEERAGTAFPSPAWVRALAGRLSASEAFTEATGGWDGTVGLRFGADTVLLRIFRGRILDCGTRMPHAPTFVLGAADVTWARLLTGPVNDFTKRAMRDEFSVSGSAYEYLRLTAALTALVDEARALAGAPAGFAAAGGRP</sequence>
<comment type="caution">
    <text evidence="1">The sequence shown here is derived from an EMBL/GenBank/DDBJ whole genome shotgun (WGS) entry which is preliminary data.</text>
</comment>
<dbReference type="OrthoDB" id="9796589at2"/>
<gene>
    <name evidence="1" type="ORF">JD82_01273</name>
</gene>
<dbReference type="Gene3D" id="3.10.129.10">
    <property type="entry name" value="Hotdog Thioesterase"/>
    <property type="match status" value="1"/>
</dbReference>
<evidence type="ECO:0000313" key="2">
    <source>
        <dbReference type="Proteomes" id="UP000317303"/>
    </source>
</evidence>
<dbReference type="PANTHER" id="PTHR43664">
    <property type="entry name" value="MONOAMINE OXIDASE-RELATED"/>
    <property type="match status" value="1"/>
</dbReference>
<dbReference type="RefSeq" id="WP_051757441.1">
    <property type="nucleotide sequence ID" value="NZ_JOIJ01000002.1"/>
</dbReference>
<organism evidence="1 2">
    <name type="scientific">Prauserella rugosa</name>
    <dbReference type="NCBI Taxonomy" id="43354"/>
    <lineage>
        <taxon>Bacteria</taxon>
        <taxon>Bacillati</taxon>
        <taxon>Actinomycetota</taxon>
        <taxon>Actinomycetes</taxon>
        <taxon>Pseudonocardiales</taxon>
        <taxon>Pseudonocardiaceae</taxon>
        <taxon>Prauserella</taxon>
    </lineage>
</organism>
<dbReference type="Proteomes" id="UP000317303">
    <property type="component" value="Unassembled WGS sequence"/>
</dbReference>
<dbReference type="PANTHER" id="PTHR43664:SF1">
    <property type="entry name" value="BETA-METHYLMALYL-COA DEHYDRATASE"/>
    <property type="match status" value="1"/>
</dbReference>
<protein>
    <submittedName>
        <fullName evidence="1">Acyl dehydratase</fullName>
    </submittedName>
</protein>
<dbReference type="Gene3D" id="3.30.1050.10">
    <property type="entry name" value="SCP2 sterol-binding domain"/>
    <property type="match status" value="1"/>
</dbReference>
<dbReference type="AlphaFoldDB" id="A0A660C7E6"/>
<dbReference type="SUPFAM" id="SSF55718">
    <property type="entry name" value="SCP-like"/>
    <property type="match status" value="1"/>
</dbReference>
<accession>A0A660C7E6</accession>
<dbReference type="InterPro" id="IPR036527">
    <property type="entry name" value="SCP2_sterol-bd_dom_sf"/>
</dbReference>
<name>A0A660C7E6_9PSEU</name>